<feature type="domain" description="Radical SAM core" evidence="7">
    <location>
        <begin position="12"/>
        <end position="277"/>
    </location>
</feature>
<protein>
    <submittedName>
        <fullName evidence="8">Glycyl-radical enzyme activating protein</fullName>
    </submittedName>
</protein>
<dbReference type="SFLD" id="SFLDG01118">
    <property type="entry name" value="activating_enzymes__group_2"/>
    <property type="match status" value="1"/>
</dbReference>
<evidence type="ECO:0000256" key="5">
    <source>
        <dbReference type="ARBA" id="ARBA00023004"/>
    </source>
</evidence>
<evidence type="ECO:0000313" key="9">
    <source>
        <dbReference type="Proteomes" id="UP000295710"/>
    </source>
</evidence>
<evidence type="ECO:0000256" key="6">
    <source>
        <dbReference type="ARBA" id="ARBA00023014"/>
    </source>
</evidence>
<comment type="caution">
    <text evidence="8">The sequence shown here is derived from an EMBL/GenBank/DDBJ whole genome shotgun (WGS) entry which is preliminary data.</text>
</comment>
<dbReference type="EMBL" id="SMMX01000020">
    <property type="protein sequence ID" value="TDA20490.1"/>
    <property type="molecule type" value="Genomic_DNA"/>
</dbReference>
<gene>
    <name evidence="8" type="ORF">E1963_16865</name>
</gene>
<keyword evidence="2" id="KW-0004">4Fe-4S</keyword>
<evidence type="ECO:0000313" key="8">
    <source>
        <dbReference type="EMBL" id="TDA20490.1"/>
    </source>
</evidence>
<evidence type="ECO:0000256" key="4">
    <source>
        <dbReference type="ARBA" id="ARBA00022723"/>
    </source>
</evidence>
<keyword evidence="6" id="KW-0411">Iron-sulfur</keyword>
<dbReference type="PROSITE" id="PS51918">
    <property type="entry name" value="RADICAL_SAM"/>
    <property type="match status" value="1"/>
</dbReference>
<dbReference type="RefSeq" id="WP_117772296.1">
    <property type="nucleotide sequence ID" value="NZ_JAOBST010000045.1"/>
</dbReference>
<accession>A0A4V2WS73</accession>
<dbReference type="InterPro" id="IPR013785">
    <property type="entry name" value="Aldolase_TIM"/>
</dbReference>
<dbReference type="InterPro" id="IPR040074">
    <property type="entry name" value="BssD/PflA/YjjW"/>
</dbReference>
<dbReference type="AlphaFoldDB" id="A0A4V2WS73"/>
<dbReference type="NCBIfam" id="TIGR02494">
    <property type="entry name" value="PFLE_PFLC"/>
    <property type="match status" value="1"/>
</dbReference>
<keyword evidence="4" id="KW-0479">Metal-binding</keyword>
<name>A0A4V2WS73_9FIRM</name>
<dbReference type="SUPFAM" id="SSF102114">
    <property type="entry name" value="Radical SAM enzymes"/>
    <property type="match status" value="1"/>
</dbReference>
<evidence type="ECO:0000259" key="7">
    <source>
        <dbReference type="PROSITE" id="PS51918"/>
    </source>
</evidence>
<evidence type="ECO:0000256" key="1">
    <source>
        <dbReference type="ARBA" id="ARBA00001966"/>
    </source>
</evidence>
<keyword evidence="5" id="KW-0408">Iron</keyword>
<evidence type="ECO:0000256" key="2">
    <source>
        <dbReference type="ARBA" id="ARBA00022485"/>
    </source>
</evidence>
<dbReference type="PANTHER" id="PTHR30352:SF4">
    <property type="entry name" value="PYRUVATE FORMATE-LYASE 2-ACTIVATING ENZYME"/>
    <property type="match status" value="1"/>
</dbReference>
<comment type="cofactor">
    <cofactor evidence="1">
        <name>[4Fe-4S] cluster</name>
        <dbReference type="ChEBI" id="CHEBI:49883"/>
    </cofactor>
</comment>
<dbReference type="Gene3D" id="3.20.20.70">
    <property type="entry name" value="Aldolase class I"/>
    <property type="match status" value="1"/>
</dbReference>
<dbReference type="Pfam" id="PF04055">
    <property type="entry name" value="Radical_SAM"/>
    <property type="match status" value="1"/>
</dbReference>
<dbReference type="InterPro" id="IPR034457">
    <property type="entry name" value="Organic_radical-activating"/>
</dbReference>
<dbReference type="PANTHER" id="PTHR30352">
    <property type="entry name" value="PYRUVATE FORMATE-LYASE-ACTIVATING ENZYME"/>
    <property type="match status" value="1"/>
</dbReference>
<dbReference type="Proteomes" id="UP000295710">
    <property type="component" value="Unassembled WGS sequence"/>
</dbReference>
<reference evidence="8 9" key="1">
    <citation type="journal article" date="2016" name="Nat. Microbiol.">
        <title>The Mouse Intestinal Bacterial Collection (miBC) provides host-specific insight into cultured diversity and functional potential of the gut microbiota.</title>
        <authorList>
            <person name="Lagkouvardos I."/>
            <person name="Pukall R."/>
            <person name="Abt B."/>
            <person name="Foesel B.U."/>
            <person name="Meier-Kolthoff J.P."/>
            <person name="Kumar N."/>
            <person name="Bresciani A."/>
            <person name="Martinez I."/>
            <person name="Just S."/>
            <person name="Ziegler C."/>
            <person name="Brugiroux S."/>
            <person name="Garzetti D."/>
            <person name="Wenning M."/>
            <person name="Bui T.P."/>
            <person name="Wang J."/>
            <person name="Hugenholtz F."/>
            <person name="Plugge C.M."/>
            <person name="Peterson D.A."/>
            <person name="Hornef M.W."/>
            <person name="Baines J.F."/>
            <person name="Smidt H."/>
            <person name="Walter J."/>
            <person name="Kristiansen K."/>
            <person name="Nielsen H.B."/>
            <person name="Haller D."/>
            <person name="Overmann J."/>
            <person name="Stecher B."/>
            <person name="Clavel T."/>
        </authorList>
    </citation>
    <scope>NUCLEOTIDE SEQUENCE [LARGE SCALE GENOMIC DNA]</scope>
    <source>
        <strain evidence="8 9">DSM 28560</strain>
    </source>
</reference>
<dbReference type="InterPro" id="IPR007197">
    <property type="entry name" value="rSAM"/>
</dbReference>
<dbReference type="SFLD" id="SFLDS00029">
    <property type="entry name" value="Radical_SAM"/>
    <property type="match status" value="1"/>
</dbReference>
<dbReference type="InterPro" id="IPR058240">
    <property type="entry name" value="rSAM_sf"/>
</dbReference>
<dbReference type="GO" id="GO:0003824">
    <property type="term" value="F:catalytic activity"/>
    <property type="evidence" value="ECO:0007669"/>
    <property type="project" value="InterPro"/>
</dbReference>
<organism evidence="8 9">
    <name type="scientific">Extibacter muris</name>
    <dbReference type="NCBI Taxonomy" id="1796622"/>
    <lineage>
        <taxon>Bacteria</taxon>
        <taxon>Bacillati</taxon>
        <taxon>Bacillota</taxon>
        <taxon>Clostridia</taxon>
        <taxon>Lachnospirales</taxon>
        <taxon>Lachnospiraceae</taxon>
        <taxon>Extibacter</taxon>
    </lineage>
</organism>
<sequence>MKIFQKGFNYSQDGSGNRLVYHLQGCNMKCPWCANPEGMEPDGVIIADSEWILESVCPHGAIKGTHVDRDMCRTCKKKECITEHDTKGMCLSYEEETPEEVFREACANEMMFYDGGGVTFTGGEATMQFKELKEVLHMLKDHGIHTAIETNGTHHRLPELFALIDELIIDCKHCSAGKHERYTGVPCSGVLSNIREAAARHPKLHVRVPLIGGVNDGPDDRKGFLTFFDEIKGDNVTFEVLAYHEFGRKKWEECGWEYKMAADAYVKDETLKEFRESVALLGCRYRRT</sequence>
<keyword evidence="9" id="KW-1185">Reference proteome</keyword>
<dbReference type="SFLD" id="SFLDG01066">
    <property type="entry name" value="organic_radical-activating_enz"/>
    <property type="match status" value="1"/>
</dbReference>
<dbReference type="GO" id="GO:0046872">
    <property type="term" value="F:metal ion binding"/>
    <property type="evidence" value="ECO:0007669"/>
    <property type="project" value="UniProtKB-KW"/>
</dbReference>
<keyword evidence="3" id="KW-0949">S-adenosyl-L-methionine</keyword>
<proteinExistence type="predicted"/>
<dbReference type="GO" id="GO:0051539">
    <property type="term" value="F:4 iron, 4 sulfur cluster binding"/>
    <property type="evidence" value="ECO:0007669"/>
    <property type="project" value="UniProtKB-KW"/>
</dbReference>
<evidence type="ECO:0000256" key="3">
    <source>
        <dbReference type="ARBA" id="ARBA00022691"/>
    </source>
</evidence>